<sequence length="477" mass="54676">MRKIFVAFALISGLFSRVSAQEQGVHPQSQNYEWPADEQVLEKLDQWQDLKFGLIIHWGLYAVPGIIESWELCSEDWLNRPDSMTYCGYKEWYWGLKDDFNPLNFNPEQWAQAAENAGMKYLVFTTKHHDGFNLFDTQQTDYKVTNGPFANHPKANVAEHVFSAFRDKGFMIGAYFSKPDWHSQDFWWDKYATPNRNVNYDIRKFPERWDRFKQFTYSQISELMHDYGSIDILWLDGGWVRPRETVNEEVISWGAPIPDWDQKIDMPEIAVMAREAQPGILIVDRTVHGPYENYQTPEHRIPAEQLPYPWESCLTLGNNWGFVPNEHYKAPAKIIHNLVEIVAKGGSLLLGVGPKPDGTLDSEAVARLAEIGKWLKANGEAIYNTRITKNYHSGNVFFTKGKAGNLYALALVDEGQPVPATVEWSGALPKKGSKIRLLATGQHLNWKVKDGKVQVNVPSSFREKHADYPALAFSFEQ</sequence>
<evidence type="ECO:0000256" key="6">
    <source>
        <dbReference type="ARBA" id="ARBA00023295"/>
    </source>
</evidence>
<evidence type="ECO:0000313" key="10">
    <source>
        <dbReference type="EMBL" id="MCW0481294.1"/>
    </source>
</evidence>
<keyword evidence="6" id="KW-0326">Glycosidase</keyword>
<dbReference type="InterPro" id="IPR017853">
    <property type="entry name" value="GH"/>
</dbReference>
<keyword evidence="11" id="KW-1185">Reference proteome</keyword>
<dbReference type="Gene3D" id="3.20.20.80">
    <property type="entry name" value="Glycosidases"/>
    <property type="match status" value="1"/>
</dbReference>
<keyword evidence="5" id="KW-0378">Hydrolase</keyword>
<dbReference type="SUPFAM" id="SSF51445">
    <property type="entry name" value="(Trans)glycosidases"/>
    <property type="match status" value="1"/>
</dbReference>
<dbReference type="InterPro" id="IPR016286">
    <property type="entry name" value="FUC_metazoa-typ"/>
</dbReference>
<name>A0AA42C584_9BACT</name>
<dbReference type="EC" id="3.2.1.51" evidence="3"/>
<accession>A0AA42C584</accession>
<evidence type="ECO:0000256" key="1">
    <source>
        <dbReference type="ARBA" id="ARBA00004071"/>
    </source>
</evidence>
<evidence type="ECO:0000256" key="3">
    <source>
        <dbReference type="ARBA" id="ARBA00012662"/>
    </source>
</evidence>
<dbReference type="EMBL" id="JAPAAF010000001">
    <property type="protein sequence ID" value="MCW0481294.1"/>
    <property type="molecule type" value="Genomic_DNA"/>
</dbReference>
<proteinExistence type="inferred from homology"/>
<dbReference type="InterPro" id="IPR013780">
    <property type="entry name" value="Glyco_hydro_b"/>
</dbReference>
<comment type="function">
    <text evidence="1">Alpha-L-fucosidase is responsible for hydrolyzing the alpha-1,6-linked fucose joined to the reducing-end N-acetylglucosamine of the carbohydrate moieties of glycoproteins.</text>
</comment>
<dbReference type="SMART" id="SM00812">
    <property type="entry name" value="Alpha_L_fucos"/>
    <property type="match status" value="1"/>
</dbReference>
<evidence type="ECO:0000256" key="2">
    <source>
        <dbReference type="ARBA" id="ARBA00007951"/>
    </source>
</evidence>
<dbReference type="Pfam" id="PF01120">
    <property type="entry name" value="Alpha_L_fucos"/>
    <property type="match status" value="1"/>
</dbReference>
<dbReference type="PANTHER" id="PTHR10030">
    <property type="entry name" value="ALPHA-L-FUCOSIDASE"/>
    <property type="match status" value="1"/>
</dbReference>
<dbReference type="InterPro" id="IPR057739">
    <property type="entry name" value="Glyco_hydro_29_N"/>
</dbReference>
<dbReference type="GO" id="GO:0016139">
    <property type="term" value="P:glycoside catabolic process"/>
    <property type="evidence" value="ECO:0007669"/>
    <property type="project" value="TreeGrafter"/>
</dbReference>
<dbReference type="PIRSF" id="PIRSF001092">
    <property type="entry name" value="Alpha-L-fucosidase"/>
    <property type="match status" value="1"/>
</dbReference>
<reference evidence="10" key="1">
    <citation type="submission" date="2022-10" db="EMBL/GenBank/DDBJ databases">
        <title>Gaoshiqiia sediminis gen. nov., sp. nov., isolated from coastal sediment.</title>
        <authorList>
            <person name="Yu W.X."/>
            <person name="Mu D.S."/>
            <person name="Du J.Z."/>
            <person name="Liang Y.Q."/>
        </authorList>
    </citation>
    <scope>NUCLEOTIDE SEQUENCE</scope>
    <source>
        <strain evidence="10">A06</strain>
    </source>
</reference>
<evidence type="ECO:0000256" key="5">
    <source>
        <dbReference type="ARBA" id="ARBA00022801"/>
    </source>
</evidence>
<gene>
    <name evidence="10" type="ORF">N2K84_01040</name>
</gene>
<dbReference type="GO" id="GO:0004560">
    <property type="term" value="F:alpha-L-fucosidase activity"/>
    <property type="evidence" value="ECO:0007669"/>
    <property type="project" value="InterPro"/>
</dbReference>
<protein>
    <recommendedName>
        <fullName evidence="3">alpha-L-fucosidase</fullName>
        <ecNumber evidence="3">3.2.1.51</ecNumber>
    </recommendedName>
</protein>
<dbReference type="AlphaFoldDB" id="A0AA42C584"/>
<dbReference type="GO" id="GO:0006004">
    <property type="term" value="P:fucose metabolic process"/>
    <property type="evidence" value="ECO:0007669"/>
    <property type="project" value="InterPro"/>
</dbReference>
<comment type="caution">
    <text evidence="10">The sequence shown here is derived from an EMBL/GenBank/DDBJ whole genome shotgun (WGS) entry which is preliminary data.</text>
</comment>
<evidence type="ECO:0000256" key="4">
    <source>
        <dbReference type="ARBA" id="ARBA00022729"/>
    </source>
</evidence>
<dbReference type="Gene3D" id="2.60.40.1180">
    <property type="entry name" value="Golgi alpha-mannosidase II"/>
    <property type="match status" value="1"/>
</dbReference>
<keyword evidence="4 8" id="KW-0732">Signal</keyword>
<dbReference type="RefSeq" id="WP_282589898.1">
    <property type="nucleotide sequence ID" value="NZ_JAPAAF010000001.1"/>
</dbReference>
<feature type="signal peptide" evidence="8">
    <location>
        <begin position="1"/>
        <end position="20"/>
    </location>
</feature>
<evidence type="ECO:0000259" key="9">
    <source>
        <dbReference type="Pfam" id="PF01120"/>
    </source>
</evidence>
<evidence type="ECO:0000256" key="7">
    <source>
        <dbReference type="PIRSR" id="PIRSR001092-1"/>
    </source>
</evidence>
<dbReference type="Proteomes" id="UP001163821">
    <property type="component" value="Unassembled WGS sequence"/>
</dbReference>
<dbReference type="InterPro" id="IPR000933">
    <property type="entry name" value="Glyco_hydro_29"/>
</dbReference>
<dbReference type="PANTHER" id="PTHR10030:SF37">
    <property type="entry name" value="ALPHA-L-FUCOSIDASE-RELATED"/>
    <property type="match status" value="1"/>
</dbReference>
<dbReference type="GO" id="GO:0005764">
    <property type="term" value="C:lysosome"/>
    <property type="evidence" value="ECO:0007669"/>
    <property type="project" value="TreeGrafter"/>
</dbReference>
<feature type="domain" description="Glycoside hydrolase family 29 N-terminal" evidence="9">
    <location>
        <begin position="21"/>
        <end position="380"/>
    </location>
</feature>
<feature type="site" description="May be important for catalysis" evidence="7">
    <location>
        <position position="313"/>
    </location>
</feature>
<feature type="chain" id="PRO_5041372137" description="alpha-L-fucosidase" evidence="8">
    <location>
        <begin position="21"/>
        <end position="477"/>
    </location>
</feature>
<evidence type="ECO:0000256" key="8">
    <source>
        <dbReference type="SAM" id="SignalP"/>
    </source>
</evidence>
<comment type="similarity">
    <text evidence="2">Belongs to the glycosyl hydrolase 29 family.</text>
</comment>
<organism evidence="10 11">
    <name type="scientific">Gaoshiqia sediminis</name>
    <dbReference type="NCBI Taxonomy" id="2986998"/>
    <lineage>
        <taxon>Bacteria</taxon>
        <taxon>Pseudomonadati</taxon>
        <taxon>Bacteroidota</taxon>
        <taxon>Bacteroidia</taxon>
        <taxon>Marinilabiliales</taxon>
        <taxon>Prolixibacteraceae</taxon>
        <taxon>Gaoshiqia</taxon>
    </lineage>
</organism>
<evidence type="ECO:0000313" key="11">
    <source>
        <dbReference type="Proteomes" id="UP001163821"/>
    </source>
</evidence>